<evidence type="ECO:0000313" key="3">
    <source>
        <dbReference type="Proteomes" id="UP000314294"/>
    </source>
</evidence>
<evidence type="ECO:0000256" key="1">
    <source>
        <dbReference type="SAM" id="SignalP"/>
    </source>
</evidence>
<evidence type="ECO:0000313" key="2">
    <source>
        <dbReference type="EMBL" id="TNN81703.1"/>
    </source>
</evidence>
<dbReference type="EMBL" id="SRLO01000045">
    <property type="protein sequence ID" value="TNN81703.1"/>
    <property type="molecule type" value="Genomic_DNA"/>
</dbReference>
<reference evidence="2 3" key="1">
    <citation type="submission" date="2019-03" db="EMBL/GenBank/DDBJ databases">
        <title>First draft genome of Liparis tanakae, snailfish: a comprehensive survey of snailfish specific genes.</title>
        <authorList>
            <person name="Kim W."/>
            <person name="Song I."/>
            <person name="Jeong J.-H."/>
            <person name="Kim D."/>
            <person name="Kim S."/>
            <person name="Ryu S."/>
            <person name="Song J.Y."/>
            <person name="Lee S.K."/>
        </authorList>
    </citation>
    <scope>NUCLEOTIDE SEQUENCE [LARGE SCALE GENOMIC DNA]</scope>
    <source>
        <tissue evidence="2">Muscle</tissue>
    </source>
</reference>
<gene>
    <name evidence="2" type="ORF">EYF80_008149</name>
</gene>
<organism evidence="2 3">
    <name type="scientific">Liparis tanakae</name>
    <name type="common">Tanaka's snailfish</name>
    <dbReference type="NCBI Taxonomy" id="230148"/>
    <lineage>
        <taxon>Eukaryota</taxon>
        <taxon>Metazoa</taxon>
        <taxon>Chordata</taxon>
        <taxon>Craniata</taxon>
        <taxon>Vertebrata</taxon>
        <taxon>Euteleostomi</taxon>
        <taxon>Actinopterygii</taxon>
        <taxon>Neopterygii</taxon>
        <taxon>Teleostei</taxon>
        <taxon>Neoteleostei</taxon>
        <taxon>Acanthomorphata</taxon>
        <taxon>Eupercaria</taxon>
        <taxon>Perciformes</taxon>
        <taxon>Cottioidei</taxon>
        <taxon>Cottales</taxon>
        <taxon>Liparidae</taxon>
        <taxon>Liparis</taxon>
    </lineage>
</organism>
<keyword evidence="3" id="KW-1185">Reference proteome</keyword>
<accession>A0A4Z2IWR9</accession>
<dbReference type="Proteomes" id="UP000314294">
    <property type="component" value="Unassembled WGS sequence"/>
</dbReference>
<sequence>MKLSVLWLGVAGLAVLRGGGVAGEDAELREGWLEVRLEVWGQPGDMVVTVVLRLVTACDSWLDIWQRGTK</sequence>
<feature type="signal peptide" evidence="1">
    <location>
        <begin position="1"/>
        <end position="22"/>
    </location>
</feature>
<protein>
    <submittedName>
        <fullName evidence="2">Uncharacterized protein</fullName>
    </submittedName>
</protein>
<comment type="caution">
    <text evidence="2">The sequence shown here is derived from an EMBL/GenBank/DDBJ whole genome shotgun (WGS) entry which is preliminary data.</text>
</comment>
<proteinExistence type="predicted"/>
<name>A0A4Z2IWR9_9TELE</name>
<dbReference type="AlphaFoldDB" id="A0A4Z2IWR9"/>
<keyword evidence="1" id="KW-0732">Signal</keyword>
<feature type="chain" id="PRO_5021351802" evidence="1">
    <location>
        <begin position="23"/>
        <end position="70"/>
    </location>
</feature>